<evidence type="ECO:0000259" key="14">
    <source>
        <dbReference type="Pfam" id="PF02776"/>
    </source>
</evidence>
<dbReference type="GO" id="GO:0009097">
    <property type="term" value="P:isoleucine biosynthetic process"/>
    <property type="evidence" value="ECO:0007669"/>
    <property type="project" value="UniProtKB-UniPathway"/>
</dbReference>
<comment type="cofactor">
    <cofactor evidence="10">
        <name>Mg(2+)</name>
        <dbReference type="ChEBI" id="CHEBI:18420"/>
    </cofactor>
    <text evidence="10">Binds 1 Mg(2+) ion per subunit.</text>
</comment>
<dbReference type="CDD" id="cd02015">
    <property type="entry name" value="TPP_AHAS"/>
    <property type="match status" value="1"/>
</dbReference>
<feature type="region of interest" description="Disordered" evidence="11">
    <location>
        <begin position="169"/>
        <end position="208"/>
    </location>
</feature>
<sequence>MSEPAPPKPDTDEDGPTGQTPVTTGASAVVRALENAGVEAAFGVQGGAIMPVYDALYDSDIRHITMAHEQGAAHAADAFGVVRNEPGVCLATSGPGATNLVTGIADANMDSDGILALTGQVPSNMVGSDAFQETDTIGVTTPITKHNYFAADSDSVGDTVGEALALADEGRPGPTLVDLPKDVTLGETDREPGPAETPRTTTPQTDPDEAAVANAARAIEMAERPLLLFGGGVIKADATEEARAFAHEYGIPVVTTMPGIGSFPEDDDLCLSWAGMHGTGYANMAITHTDLLIAVGTRFDDRLTGGIDTFAPEAEVIHIDIDPAEISKNIHADYPVVGDAATALRQLSDEVAQKPDAREWREQCRTWKSEYPMDYATPEDEPLKPQFVVECLDEATSDRTIVTSGVGQHQMWAAQYWTFTEPQTWVSSHGLGTMGYGLPAAIGARLAAEDDQEVVCIDGDGSFLMTIQELSVAVREELDITVAVLNNEYIGMVRQWQDAFFEGRRMAAQYNWCPEFDKLAEAFGARGWRVDDYDEVADAIEEAIEYDGPSVIDFHIDPAENVYPMVPSGGANGKFALTEDQL</sequence>
<dbReference type="GO" id="GO:0003984">
    <property type="term" value="F:acetolactate synthase activity"/>
    <property type="evidence" value="ECO:0007669"/>
    <property type="project" value="UniProtKB-EC"/>
</dbReference>
<accession>A0A482TP25</accession>
<evidence type="ECO:0000256" key="10">
    <source>
        <dbReference type="RuleBase" id="RU003591"/>
    </source>
</evidence>
<dbReference type="CDD" id="cd07035">
    <property type="entry name" value="TPP_PYR_POX_like"/>
    <property type="match status" value="1"/>
</dbReference>
<dbReference type="Pfam" id="PF00205">
    <property type="entry name" value="TPP_enzyme_M"/>
    <property type="match status" value="1"/>
</dbReference>
<dbReference type="GO" id="GO:0044272">
    <property type="term" value="P:sulfur compound biosynthetic process"/>
    <property type="evidence" value="ECO:0007669"/>
    <property type="project" value="UniProtKB-ARBA"/>
</dbReference>
<dbReference type="InterPro" id="IPR012001">
    <property type="entry name" value="Thiamin_PyroP_enz_TPP-bd_dom"/>
</dbReference>
<evidence type="ECO:0000256" key="5">
    <source>
        <dbReference type="ARBA" id="ARBA00022679"/>
    </source>
</evidence>
<protein>
    <recommendedName>
        <fullName evidence="10">Acetolactate synthase</fullName>
        <ecNumber evidence="10">2.2.1.6</ecNumber>
    </recommendedName>
</protein>
<gene>
    <name evidence="15" type="primary">ilvB</name>
    <name evidence="15" type="ORF">ELS19_06735</name>
</gene>
<name>A0A482TP25_9EURY</name>
<evidence type="ECO:0000256" key="3">
    <source>
        <dbReference type="ARBA" id="ARBA00007812"/>
    </source>
</evidence>
<dbReference type="RefSeq" id="WP_129784105.1">
    <property type="nucleotide sequence ID" value="NZ_RZHH01000002.1"/>
</dbReference>
<evidence type="ECO:0000256" key="4">
    <source>
        <dbReference type="ARBA" id="ARBA00022605"/>
    </source>
</evidence>
<evidence type="ECO:0000256" key="2">
    <source>
        <dbReference type="ARBA" id="ARBA00005025"/>
    </source>
</evidence>
<keyword evidence="9 10" id="KW-0100">Branched-chain amino acid biosynthesis</keyword>
<evidence type="ECO:0000256" key="1">
    <source>
        <dbReference type="ARBA" id="ARBA00004974"/>
    </source>
</evidence>
<dbReference type="Proteomes" id="UP000294028">
    <property type="component" value="Unassembled WGS sequence"/>
</dbReference>
<dbReference type="PANTHER" id="PTHR18968:SF13">
    <property type="entry name" value="ACETOLACTATE SYNTHASE CATALYTIC SUBUNIT, MITOCHONDRIAL"/>
    <property type="match status" value="1"/>
</dbReference>
<feature type="region of interest" description="Disordered" evidence="11">
    <location>
        <begin position="1"/>
        <end position="23"/>
    </location>
</feature>
<dbReference type="InterPro" id="IPR029061">
    <property type="entry name" value="THDP-binding"/>
</dbReference>
<dbReference type="FunFam" id="3.40.50.970:FF:000007">
    <property type="entry name" value="Acetolactate synthase"/>
    <property type="match status" value="1"/>
</dbReference>
<feature type="domain" description="Thiamine pyrophosphate enzyme central" evidence="12">
    <location>
        <begin position="212"/>
        <end position="347"/>
    </location>
</feature>
<keyword evidence="8 10" id="KW-0786">Thiamine pyrophosphate</keyword>
<comment type="catalytic activity">
    <reaction evidence="10">
        <text>2 pyruvate + H(+) = (2S)-2-acetolactate + CO2</text>
        <dbReference type="Rhea" id="RHEA:25249"/>
        <dbReference type="ChEBI" id="CHEBI:15361"/>
        <dbReference type="ChEBI" id="CHEBI:15378"/>
        <dbReference type="ChEBI" id="CHEBI:16526"/>
        <dbReference type="ChEBI" id="CHEBI:58476"/>
        <dbReference type="EC" id="2.2.1.6"/>
    </reaction>
</comment>
<comment type="pathway">
    <text evidence="1 10">Amino-acid biosynthesis; L-isoleucine biosynthesis; L-isoleucine from 2-oxobutanoate: step 1/4.</text>
</comment>
<feature type="domain" description="Thiamine pyrophosphate enzyme N-terminal TPP-binding" evidence="14">
    <location>
        <begin position="24"/>
        <end position="136"/>
    </location>
</feature>
<evidence type="ECO:0000256" key="8">
    <source>
        <dbReference type="ARBA" id="ARBA00023052"/>
    </source>
</evidence>
<dbReference type="UniPathway" id="UPA00047">
    <property type="reaction ID" value="UER00055"/>
</dbReference>
<evidence type="ECO:0000256" key="6">
    <source>
        <dbReference type="ARBA" id="ARBA00022723"/>
    </source>
</evidence>
<dbReference type="PANTHER" id="PTHR18968">
    <property type="entry name" value="THIAMINE PYROPHOSPHATE ENZYMES"/>
    <property type="match status" value="1"/>
</dbReference>
<dbReference type="GO" id="GO:0009099">
    <property type="term" value="P:L-valine biosynthetic process"/>
    <property type="evidence" value="ECO:0007669"/>
    <property type="project" value="UniProtKB-UniPathway"/>
</dbReference>
<dbReference type="InterPro" id="IPR039368">
    <property type="entry name" value="AHAS_TPP"/>
</dbReference>
<dbReference type="InterPro" id="IPR011766">
    <property type="entry name" value="TPP_enzyme_TPP-bd"/>
</dbReference>
<dbReference type="GO" id="GO:0050660">
    <property type="term" value="F:flavin adenine dinucleotide binding"/>
    <property type="evidence" value="ECO:0007669"/>
    <property type="project" value="InterPro"/>
</dbReference>
<comment type="similarity">
    <text evidence="3 10">Belongs to the TPP enzyme family.</text>
</comment>
<dbReference type="GO" id="GO:0005948">
    <property type="term" value="C:acetolactate synthase complex"/>
    <property type="evidence" value="ECO:0007669"/>
    <property type="project" value="TreeGrafter"/>
</dbReference>
<dbReference type="InterPro" id="IPR029035">
    <property type="entry name" value="DHS-like_NAD/FAD-binding_dom"/>
</dbReference>
<feature type="domain" description="Thiamine pyrophosphate enzyme TPP-binding" evidence="13">
    <location>
        <begin position="405"/>
        <end position="554"/>
    </location>
</feature>
<dbReference type="Pfam" id="PF02776">
    <property type="entry name" value="TPP_enzyme_N"/>
    <property type="match status" value="1"/>
</dbReference>
<keyword evidence="7 10" id="KW-0460">Magnesium</keyword>
<dbReference type="FunFam" id="3.40.50.1220:FF:000008">
    <property type="entry name" value="Acetolactate synthase"/>
    <property type="match status" value="1"/>
</dbReference>
<dbReference type="InterPro" id="IPR012000">
    <property type="entry name" value="Thiamin_PyroP_enz_cen_dom"/>
</dbReference>
<comment type="cofactor">
    <cofactor evidence="10">
        <name>thiamine diphosphate</name>
        <dbReference type="ChEBI" id="CHEBI:58937"/>
    </cofactor>
    <text evidence="10">Binds 1 thiamine pyrophosphate per subunit.</text>
</comment>
<evidence type="ECO:0000313" key="16">
    <source>
        <dbReference type="Proteomes" id="UP000294028"/>
    </source>
</evidence>
<dbReference type="EC" id="2.2.1.6" evidence="10"/>
<keyword evidence="4 10" id="KW-0028">Amino-acid biosynthesis</keyword>
<reference evidence="15 16" key="1">
    <citation type="submission" date="2018-12" db="EMBL/GenBank/DDBJ databases">
        <title>Genome analysis provides insights into bioremediation potentialities of Halogeometricum borinquense strain N11.</title>
        <authorList>
            <person name="Najjari A."/>
            <person name="Youssef N."/>
            <person name="Fhoula I."/>
            <person name="Ben Dhia O."/>
            <person name="Mahjoubi M."/>
            <person name="Ouzari H.I."/>
            <person name="Cherif A."/>
        </authorList>
    </citation>
    <scope>NUCLEOTIDE SEQUENCE [LARGE SCALE GENOMIC DNA]</scope>
    <source>
        <strain evidence="15 16">N11</strain>
    </source>
</reference>
<dbReference type="AlphaFoldDB" id="A0A482TP25"/>
<proteinExistence type="inferred from homology"/>
<dbReference type="UniPathway" id="UPA00049">
    <property type="reaction ID" value="UER00059"/>
</dbReference>
<keyword evidence="5 10" id="KW-0808">Transferase</keyword>
<dbReference type="SUPFAM" id="SSF52518">
    <property type="entry name" value="Thiamin diphosphate-binding fold (THDP-binding)"/>
    <property type="match status" value="2"/>
</dbReference>
<keyword evidence="6 10" id="KW-0479">Metal-binding</keyword>
<feature type="compositionally biased region" description="Low complexity" evidence="11">
    <location>
        <begin position="194"/>
        <end position="208"/>
    </location>
</feature>
<comment type="pathway">
    <text evidence="2 10">Amino-acid biosynthesis; L-valine biosynthesis; L-valine from pyruvate: step 1/4.</text>
</comment>
<dbReference type="GO" id="GO:0030976">
    <property type="term" value="F:thiamine pyrophosphate binding"/>
    <property type="evidence" value="ECO:0007669"/>
    <property type="project" value="UniProtKB-UniRule"/>
</dbReference>
<evidence type="ECO:0000256" key="11">
    <source>
        <dbReference type="SAM" id="MobiDB-lite"/>
    </source>
</evidence>
<dbReference type="Gene3D" id="3.40.50.970">
    <property type="match status" value="2"/>
</dbReference>
<evidence type="ECO:0000259" key="12">
    <source>
        <dbReference type="Pfam" id="PF00205"/>
    </source>
</evidence>
<dbReference type="Pfam" id="PF02775">
    <property type="entry name" value="TPP_enzyme_C"/>
    <property type="match status" value="1"/>
</dbReference>
<dbReference type="InterPro" id="IPR045229">
    <property type="entry name" value="TPP_enz"/>
</dbReference>
<dbReference type="EMBL" id="RZHH01000002">
    <property type="protein sequence ID" value="RYJ13689.1"/>
    <property type="molecule type" value="Genomic_DNA"/>
</dbReference>
<dbReference type="GO" id="GO:0000287">
    <property type="term" value="F:magnesium ion binding"/>
    <property type="evidence" value="ECO:0007669"/>
    <property type="project" value="UniProtKB-UniRule"/>
</dbReference>
<dbReference type="SUPFAM" id="SSF52467">
    <property type="entry name" value="DHS-like NAD/FAD-binding domain"/>
    <property type="match status" value="1"/>
</dbReference>
<evidence type="ECO:0000256" key="7">
    <source>
        <dbReference type="ARBA" id="ARBA00022842"/>
    </source>
</evidence>
<comment type="caution">
    <text evidence="15">The sequence shown here is derived from an EMBL/GenBank/DDBJ whole genome shotgun (WGS) entry which is preliminary data.</text>
</comment>
<evidence type="ECO:0000259" key="13">
    <source>
        <dbReference type="Pfam" id="PF02775"/>
    </source>
</evidence>
<evidence type="ECO:0000313" key="15">
    <source>
        <dbReference type="EMBL" id="RYJ13689.1"/>
    </source>
</evidence>
<dbReference type="Gene3D" id="3.40.50.1220">
    <property type="entry name" value="TPP-binding domain"/>
    <property type="match status" value="1"/>
</dbReference>
<evidence type="ECO:0000256" key="9">
    <source>
        <dbReference type="ARBA" id="ARBA00023304"/>
    </source>
</evidence>
<dbReference type="NCBIfam" id="TIGR00118">
    <property type="entry name" value="acolac_lg"/>
    <property type="match status" value="1"/>
</dbReference>
<dbReference type="InterPro" id="IPR012846">
    <property type="entry name" value="Acetolactate_synth_lsu"/>
</dbReference>
<organism evidence="15 16">
    <name type="scientific">Halogeometricum borinquense</name>
    <dbReference type="NCBI Taxonomy" id="60847"/>
    <lineage>
        <taxon>Archaea</taxon>
        <taxon>Methanobacteriati</taxon>
        <taxon>Methanobacteriota</taxon>
        <taxon>Stenosarchaea group</taxon>
        <taxon>Halobacteria</taxon>
        <taxon>Halobacteriales</taxon>
        <taxon>Haloferacaceae</taxon>
        <taxon>Halogeometricum</taxon>
    </lineage>
</organism>